<dbReference type="Proteomes" id="UP000629468">
    <property type="component" value="Unassembled WGS sequence"/>
</dbReference>
<dbReference type="PANTHER" id="PTHR35179">
    <property type="entry name" value="PROTEIN CBG02620"/>
    <property type="match status" value="1"/>
</dbReference>
<protein>
    <recommendedName>
        <fullName evidence="4">Geranylgeranyl pyrophosphate synthetase</fullName>
    </recommendedName>
</protein>
<dbReference type="AlphaFoldDB" id="A0A8H7C7W4"/>
<feature type="region of interest" description="Disordered" evidence="1">
    <location>
        <begin position="1"/>
        <end position="33"/>
    </location>
</feature>
<name>A0A8H7C7W4_AGABI</name>
<evidence type="ECO:0008006" key="4">
    <source>
        <dbReference type="Google" id="ProtNLM"/>
    </source>
</evidence>
<proteinExistence type="predicted"/>
<gene>
    <name evidence="2" type="ORF">Agabi119p4_7268</name>
</gene>
<dbReference type="PANTHER" id="PTHR35179:SF2">
    <property type="entry name" value="START DOMAIN-CONTAINING PROTEIN"/>
    <property type="match status" value="1"/>
</dbReference>
<organism evidence="2 3">
    <name type="scientific">Agaricus bisporus var. burnettii</name>
    <dbReference type="NCBI Taxonomy" id="192524"/>
    <lineage>
        <taxon>Eukaryota</taxon>
        <taxon>Fungi</taxon>
        <taxon>Dikarya</taxon>
        <taxon>Basidiomycota</taxon>
        <taxon>Agaricomycotina</taxon>
        <taxon>Agaricomycetes</taxon>
        <taxon>Agaricomycetidae</taxon>
        <taxon>Agaricales</taxon>
        <taxon>Agaricineae</taxon>
        <taxon>Agaricaceae</taxon>
        <taxon>Agaricus</taxon>
    </lineage>
</organism>
<evidence type="ECO:0000313" key="2">
    <source>
        <dbReference type="EMBL" id="KAF7768025.1"/>
    </source>
</evidence>
<evidence type="ECO:0000256" key="1">
    <source>
        <dbReference type="SAM" id="MobiDB-lite"/>
    </source>
</evidence>
<reference evidence="2 3" key="1">
    <citation type="journal article" name="Sci. Rep.">
        <title>Telomere-to-telomere assembled and centromere annotated genomes of the two main subspecies of the button mushroom Agaricus bisporus reveal especially polymorphic chromosome ends.</title>
        <authorList>
            <person name="Sonnenberg A.S.M."/>
            <person name="Sedaghat-Telgerd N."/>
            <person name="Lavrijssen B."/>
            <person name="Ohm R.A."/>
            <person name="Hendrickx P.M."/>
            <person name="Scholtmeijer K."/>
            <person name="Baars J.J.P."/>
            <person name="van Peer A."/>
        </authorList>
    </citation>
    <scope>NUCLEOTIDE SEQUENCE [LARGE SCALE GENOMIC DNA]</scope>
    <source>
        <strain evidence="2 3">H119_p4</strain>
    </source>
</reference>
<evidence type="ECO:0000313" key="3">
    <source>
        <dbReference type="Proteomes" id="UP000629468"/>
    </source>
</evidence>
<sequence length="440" mass="49508">MSTSEYPPIPRRQSLPSWRNRNAPLSPPSSKPFVSYVAPNSLPHLESSLPPDRQLREGLEDERLEILPVPLSDDLDDEDPKIENCQPIGSYNWTKHHNPTIIVPGSAPEWNNRAMPYNVKPDSGICIIDQNTHRMPSASLLPLLVAVNQKCKNEGADPFPWGTMDLVTDRNGLRKLLRWIGGGEVKEFRIDAQLAGEKTILLNRWEKRTREELSGRTYGFNFEKASTVAAAGCEQSSGHHRIISYDFNGLKMVVRYELDACMPAPRHRFARKSESSLDALTKSLQTMNLTSTAAPFSSSNMPALTIIKGGNHVPQASTIELVTVGEGRRPHVDWKDYYPQVYLSQTVHHFMAIHRRGYFTALEKRKLSSPHLQDVHQEMIPEFKKLRKVLGMIQGLVIKHGKSGRLSFVCSGGQMSVYQRKSNASCLPEEAMSCFNVKDI</sequence>
<dbReference type="EMBL" id="JABXXO010000010">
    <property type="protein sequence ID" value="KAF7768025.1"/>
    <property type="molecule type" value="Genomic_DNA"/>
</dbReference>
<accession>A0A8H7C7W4</accession>
<comment type="caution">
    <text evidence="2">The sequence shown here is derived from an EMBL/GenBank/DDBJ whole genome shotgun (WGS) entry which is preliminary data.</text>
</comment>